<feature type="chain" id="PRO_5045237263" description="Carboxypeptidase-like regulatory domain-containing protein" evidence="1">
    <location>
        <begin position="19"/>
        <end position="155"/>
    </location>
</feature>
<reference evidence="3" key="1">
    <citation type="journal article" date="2019" name="Int. J. Syst. Evol. Microbiol.">
        <title>The Global Catalogue of Microorganisms (GCM) 10K type strain sequencing project: providing services to taxonomists for standard genome sequencing and annotation.</title>
        <authorList>
            <consortium name="The Broad Institute Genomics Platform"/>
            <consortium name="The Broad Institute Genome Sequencing Center for Infectious Disease"/>
            <person name="Wu L."/>
            <person name="Ma J."/>
        </authorList>
    </citation>
    <scope>NUCLEOTIDE SEQUENCE [LARGE SCALE GENOMIC DNA]</scope>
    <source>
        <strain evidence="3">JCM 17452</strain>
    </source>
</reference>
<evidence type="ECO:0000313" key="2">
    <source>
        <dbReference type="EMBL" id="GAA4268991.1"/>
    </source>
</evidence>
<comment type="caution">
    <text evidence="2">The sequence shown here is derived from an EMBL/GenBank/DDBJ whole genome shotgun (WGS) entry which is preliminary data.</text>
</comment>
<dbReference type="Pfam" id="PF13715">
    <property type="entry name" value="CarbopepD_reg_2"/>
    <property type="match status" value="1"/>
</dbReference>
<keyword evidence="3" id="KW-1185">Reference proteome</keyword>
<evidence type="ECO:0008006" key="4">
    <source>
        <dbReference type="Google" id="ProtNLM"/>
    </source>
</evidence>
<name>A0ABP8EA45_9FLAO</name>
<dbReference type="InterPro" id="IPR008969">
    <property type="entry name" value="CarboxyPept-like_regulatory"/>
</dbReference>
<feature type="signal peptide" evidence="1">
    <location>
        <begin position="1"/>
        <end position="18"/>
    </location>
</feature>
<organism evidence="2 3">
    <name type="scientific">Hyunsoonleella aestuarii</name>
    <dbReference type="NCBI Taxonomy" id="912802"/>
    <lineage>
        <taxon>Bacteria</taxon>
        <taxon>Pseudomonadati</taxon>
        <taxon>Bacteroidota</taxon>
        <taxon>Flavobacteriia</taxon>
        <taxon>Flavobacteriales</taxon>
        <taxon>Flavobacteriaceae</taxon>
    </lineage>
</organism>
<dbReference type="RefSeq" id="WP_139001086.1">
    <property type="nucleotide sequence ID" value="NZ_BAABAV010000001.1"/>
</dbReference>
<proteinExistence type="predicted"/>
<sequence length="155" mass="17707">MKNLLLFTLFFLSFQLIAQETDIQKIGNKLIVTGKIIDINGLPLIGAKIIAKEIHKETTTNFNGKFSLEVDDETIIHIVFIDFEPIDVVVKPQTNIIFLLKEDHNPLDLNSKEVSTSLTRKEMRRIRRSNKSKDRILNGSDLIEDVFCVLEAVLK</sequence>
<dbReference type="EMBL" id="BAABAV010000001">
    <property type="protein sequence ID" value="GAA4268991.1"/>
    <property type="molecule type" value="Genomic_DNA"/>
</dbReference>
<accession>A0ABP8EA45</accession>
<gene>
    <name evidence="2" type="ORF">GCM10022257_10920</name>
</gene>
<evidence type="ECO:0000256" key="1">
    <source>
        <dbReference type="SAM" id="SignalP"/>
    </source>
</evidence>
<protein>
    <recommendedName>
        <fullName evidence="4">Carboxypeptidase-like regulatory domain-containing protein</fullName>
    </recommendedName>
</protein>
<dbReference type="SUPFAM" id="SSF49464">
    <property type="entry name" value="Carboxypeptidase regulatory domain-like"/>
    <property type="match status" value="1"/>
</dbReference>
<evidence type="ECO:0000313" key="3">
    <source>
        <dbReference type="Proteomes" id="UP001500027"/>
    </source>
</evidence>
<dbReference type="Proteomes" id="UP001500027">
    <property type="component" value="Unassembled WGS sequence"/>
</dbReference>
<keyword evidence="1" id="KW-0732">Signal</keyword>